<sequence>MAPIKENQMSDYELQRVKNMEENRRILESIRQEQIYKFEALQPAVVKKKERKPTEARPKKKPRLETEGQGSVVDDGRRKSSRISGKAPDRSKGIGDDDTGDEDYEAEYDDDSDEEDGEGRKRKRVRGPQHKVIIPKNRPNFYGAVPGVEIGRIWEMRMECSRDGIMRPPVAGIHGGPEGAYSIALSGGYEDDMDLGDCFTYTGEGGRALKGTKAKPKNLRTAPQSKDQTLTKGNLALSLNIETRKPVRVIRGYKADTEFTPEFGYRYDGLYTVEKYWLCVGKSGFKVFKFALRRCPNQAPPPWVTDKQKKTEELNETKEGEDDKENRDGSHNPTPSSE</sequence>
<proteinExistence type="predicted"/>
<feature type="region of interest" description="Disordered" evidence="3">
    <location>
        <begin position="298"/>
        <end position="338"/>
    </location>
</feature>
<feature type="region of interest" description="Disordered" evidence="3">
    <location>
        <begin position="38"/>
        <end position="129"/>
    </location>
</feature>
<evidence type="ECO:0000313" key="5">
    <source>
        <dbReference type="EMBL" id="CAH0112559.1"/>
    </source>
</evidence>
<dbReference type="SMART" id="SM00466">
    <property type="entry name" value="SRA"/>
    <property type="match status" value="1"/>
</dbReference>
<feature type="compositionally biased region" description="Acidic residues" evidence="3">
    <location>
        <begin position="96"/>
        <end position="117"/>
    </location>
</feature>
<dbReference type="SUPFAM" id="SSF88697">
    <property type="entry name" value="PUA domain-like"/>
    <property type="match status" value="1"/>
</dbReference>
<dbReference type="AlphaFoldDB" id="A0A8J2WN62"/>
<dbReference type="PANTHER" id="PTHR14140:SF27">
    <property type="entry name" value="OS04G0289800 PROTEIN"/>
    <property type="match status" value="1"/>
</dbReference>
<evidence type="ECO:0000256" key="1">
    <source>
        <dbReference type="ARBA" id="ARBA00023242"/>
    </source>
</evidence>
<feature type="domain" description="YDG" evidence="4">
    <location>
        <begin position="143"/>
        <end position="294"/>
    </location>
</feature>
<dbReference type="GO" id="GO:0005634">
    <property type="term" value="C:nucleus"/>
    <property type="evidence" value="ECO:0007669"/>
    <property type="project" value="UniProtKB-SubCell"/>
</dbReference>
<dbReference type="InterPro" id="IPR003105">
    <property type="entry name" value="SRA_YDG"/>
</dbReference>
<evidence type="ECO:0000256" key="3">
    <source>
        <dbReference type="SAM" id="MobiDB-lite"/>
    </source>
</evidence>
<name>A0A8J2WN62_9CRUS</name>
<dbReference type="PANTHER" id="PTHR14140">
    <property type="entry name" value="E3 UBIQUITIN-PROTEIN LIGASE UHRF-RELATED"/>
    <property type="match status" value="1"/>
</dbReference>
<evidence type="ECO:0000259" key="4">
    <source>
        <dbReference type="PROSITE" id="PS51015"/>
    </source>
</evidence>
<dbReference type="Proteomes" id="UP000789390">
    <property type="component" value="Unassembled WGS sequence"/>
</dbReference>
<dbReference type="EMBL" id="CAKKLH010000327">
    <property type="protein sequence ID" value="CAH0112559.1"/>
    <property type="molecule type" value="Genomic_DNA"/>
</dbReference>
<gene>
    <name evidence="5" type="ORF">DGAL_LOCUS16292</name>
</gene>
<dbReference type="Pfam" id="PF02182">
    <property type="entry name" value="SAD_SRA"/>
    <property type="match status" value="1"/>
</dbReference>
<dbReference type="GO" id="GO:0061630">
    <property type="term" value="F:ubiquitin protein ligase activity"/>
    <property type="evidence" value="ECO:0007669"/>
    <property type="project" value="TreeGrafter"/>
</dbReference>
<dbReference type="InterPro" id="IPR015947">
    <property type="entry name" value="PUA-like_sf"/>
</dbReference>
<dbReference type="PROSITE" id="PS51015">
    <property type="entry name" value="YDG"/>
    <property type="match status" value="1"/>
</dbReference>
<dbReference type="GO" id="GO:0044027">
    <property type="term" value="P:negative regulation of gene expression via chromosomal CpG island methylation"/>
    <property type="evidence" value="ECO:0007669"/>
    <property type="project" value="TreeGrafter"/>
</dbReference>
<accession>A0A8J2WN62</accession>
<dbReference type="Gene3D" id="2.30.280.10">
    <property type="entry name" value="SRA-YDG"/>
    <property type="match status" value="1"/>
</dbReference>
<keyword evidence="1 2" id="KW-0539">Nucleus</keyword>
<dbReference type="InterPro" id="IPR036987">
    <property type="entry name" value="SRA-YDG_sf"/>
</dbReference>
<keyword evidence="6" id="KW-1185">Reference proteome</keyword>
<evidence type="ECO:0000313" key="6">
    <source>
        <dbReference type="Proteomes" id="UP000789390"/>
    </source>
</evidence>
<dbReference type="InterPro" id="IPR045134">
    <property type="entry name" value="UHRF1/2-like"/>
</dbReference>
<organism evidence="5 6">
    <name type="scientific">Daphnia galeata</name>
    <dbReference type="NCBI Taxonomy" id="27404"/>
    <lineage>
        <taxon>Eukaryota</taxon>
        <taxon>Metazoa</taxon>
        <taxon>Ecdysozoa</taxon>
        <taxon>Arthropoda</taxon>
        <taxon>Crustacea</taxon>
        <taxon>Branchiopoda</taxon>
        <taxon>Diplostraca</taxon>
        <taxon>Cladocera</taxon>
        <taxon>Anomopoda</taxon>
        <taxon>Daphniidae</taxon>
        <taxon>Daphnia</taxon>
    </lineage>
</organism>
<dbReference type="GO" id="GO:0016567">
    <property type="term" value="P:protein ubiquitination"/>
    <property type="evidence" value="ECO:0007669"/>
    <property type="project" value="TreeGrafter"/>
</dbReference>
<dbReference type="OrthoDB" id="2270193at2759"/>
<feature type="compositionally biased region" description="Basic and acidic residues" evidence="3">
    <location>
        <begin position="306"/>
        <end position="318"/>
    </location>
</feature>
<dbReference type="FunFam" id="2.30.280.10:FF:000005">
    <property type="entry name" value="E3 ubiquitin-protein ligase UHRF1"/>
    <property type="match status" value="1"/>
</dbReference>
<comment type="caution">
    <text evidence="5">The sequence shown here is derived from an EMBL/GenBank/DDBJ whole genome shotgun (WGS) entry which is preliminary data.</text>
</comment>
<feature type="compositionally biased region" description="Basic residues" evidence="3">
    <location>
        <begin position="120"/>
        <end position="129"/>
    </location>
</feature>
<evidence type="ECO:0000256" key="2">
    <source>
        <dbReference type="PROSITE-ProRule" id="PRU00358"/>
    </source>
</evidence>
<protein>
    <recommendedName>
        <fullName evidence="4">YDG domain-containing protein</fullName>
    </recommendedName>
</protein>
<comment type="subcellular location">
    <subcellularLocation>
        <location evidence="2">Nucleus</location>
    </subcellularLocation>
</comment>
<reference evidence="5" key="1">
    <citation type="submission" date="2021-11" db="EMBL/GenBank/DDBJ databases">
        <authorList>
            <person name="Schell T."/>
        </authorList>
    </citation>
    <scope>NUCLEOTIDE SEQUENCE</scope>
    <source>
        <strain evidence="5">M5</strain>
    </source>
</reference>